<dbReference type="SUPFAM" id="SSF51971">
    <property type="entry name" value="Nucleotide-binding domain"/>
    <property type="match status" value="1"/>
</dbReference>
<organism evidence="14 15">
    <name type="scientific">Psychrobacter pasteurii</name>
    <dbReference type="NCBI Taxonomy" id="1945520"/>
    <lineage>
        <taxon>Bacteria</taxon>
        <taxon>Pseudomonadati</taxon>
        <taxon>Pseudomonadota</taxon>
        <taxon>Gammaproteobacteria</taxon>
        <taxon>Moraxellales</taxon>
        <taxon>Moraxellaceae</taxon>
        <taxon>Psychrobacter</taxon>
    </lineage>
</organism>
<dbReference type="PANTHER" id="PTHR13847:SF283">
    <property type="entry name" value="TRNA 5-METHYLAMINOMETHYL-2-THIOURIDINE BIOSYNTHESIS BIFUNCTIONAL PROTEIN MNMC"/>
    <property type="match status" value="1"/>
</dbReference>
<evidence type="ECO:0000256" key="8">
    <source>
        <dbReference type="ARBA" id="ARBA00023002"/>
    </source>
</evidence>
<dbReference type="Proteomes" id="UP000188169">
    <property type="component" value="Unassembled WGS sequence"/>
</dbReference>
<keyword evidence="5 10" id="KW-0949">S-adenosyl-L-methionine</keyword>
<accession>A0A1R4EE81</accession>
<feature type="domain" description="FAD dependent oxidoreductase" evidence="12">
    <location>
        <begin position="341"/>
        <end position="731"/>
    </location>
</feature>
<dbReference type="Gene3D" id="3.40.50.150">
    <property type="entry name" value="Vaccinia Virus protein VP39"/>
    <property type="match status" value="1"/>
</dbReference>
<keyword evidence="2 10" id="KW-0489">Methyltransferase</keyword>
<evidence type="ECO:0000259" key="12">
    <source>
        <dbReference type="Pfam" id="PF01266"/>
    </source>
</evidence>
<keyword evidence="9 10" id="KW-0511">Multifunctional enzyme</keyword>
<feature type="region of interest" description="Disordered" evidence="11">
    <location>
        <begin position="298"/>
        <end position="336"/>
    </location>
</feature>
<dbReference type="GO" id="GO:0016645">
    <property type="term" value="F:oxidoreductase activity, acting on the CH-NH group of donors"/>
    <property type="evidence" value="ECO:0007669"/>
    <property type="project" value="InterPro"/>
</dbReference>
<evidence type="ECO:0000256" key="5">
    <source>
        <dbReference type="ARBA" id="ARBA00022691"/>
    </source>
</evidence>
<keyword evidence="8 10" id="KW-0560">Oxidoreductase</keyword>
<comment type="cofactor">
    <cofactor evidence="10">
        <name>FAD</name>
        <dbReference type="ChEBI" id="CHEBI:57692"/>
    </cofactor>
</comment>
<sequence>MSEVAKVIPAKLSWREDELGNLVPVSDVFGDVYYSLADGLAESRYVFLQQNHLPERFTALFERHLKSLAADLATDADSKLEDSKSNSDLASASNSFTIAELGFGTGLNILATWQLWRQTKQAVYAQQSQHDTSKLQFSPRLHLISTEKHPLTLEDLTRSLQSWQDNDASLIPLITRLLALYPTLVSGCHRLHLEPDVTLDLWLGDATESLQKLADGYDEVTHNAQIDAWYLDGFAPSCNESLWAEQIFAQVQRLSKIDTTAATFSCAGVVKRGLEAAGFEIKKVKGFGRKREMLTAKKATLTTSDNDEPNYLPSDKKQPTDQNQATDQKRPANQKQRYKKAAIIGAGISGLMAAWSLAQRGLQVTLIDQSAPLAGASGNPRALLAPKMTPIAHVAEHLHSIGYLYSQRLYRQLDKQNELLYASDATVTNRPSQIFNNTGTLDLLLKSNVDVSQIAEYPEQMATTLTADKAQDITGLKHQDLEANLYLPQAGLVNPKALADTVLNHPNIRFQQAQVTQIKPSQSSTQSSGSVQVISEPTVLSDSNDNPDNEATGFDAVIIATAFDSQRLDARIFEFRRIRGQLSWLQPTQEQLEALPKLPLKYGGYCAAFTPCENDDQLNPVSVGTPSLLLGASFVRNDMDTQTRTSEHQVNHDKLITALPELSKVLANTKSEDTETDYTGWQARVGIRAQTPDYHPLVGQVDEEGLIWTLSGMGSKGYAFAPICAEVMADMMLGQYTPLPKSLLDRLSPQRSSLQKPLSK</sequence>
<evidence type="ECO:0000256" key="4">
    <source>
        <dbReference type="ARBA" id="ARBA00022679"/>
    </source>
</evidence>
<keyword evidence="1 10" id="KW-0963">Cytoplasm</keyword>
<dbReference type="NCBIfam" id="TIGR03197">
    <property type="entry name" value="MnmC_Cterm"/>
    <property type="match status" value="1"/>
</dbReference>
<evidence type="ECO:0000256" key="6">
    <source>
        <dbReference type="ARBA" id="ARBA00022694"/>
    </source>
</evidence>
<dbReference type="STRING" id="1945520.A1019T_00749"/>
<evidence type="ECO:0000256" key="1">
    <source>
        <dbReference type="ARBA" id="ARBA00022490"/>
    </source>
</evidence>
<dbReference type="InterPro" id="IPR008471">
    <property type="entry name" value="MnmC-like_methylTransf"/>
</dbReference>
<dbReference type="GO" id="GO:0005737">
    <property type="term" value="C:cytoplasm"/>
    <property type="evidence" value="ECO:0007669"/>
    <property type="project" value="UniProtKB-SubCell"/>
</dbReference>
<dbReference type="Pfam" id="PF05430">
    <property type="entry name" value="Methyltransf_30"/>
    <property type="match status" value="1"/>
</dbReference>
<evidence type="ECO:0000256" key="10">
    <source>
        <dbReference type="HAMAP-Rule" id="MF_01102"/>
    </source>
</evidence>
<dbReference type="GO" id="GO:0004808">
    <property type="term" value="F:tRNA (5-methylaminomethyl-2-thiouridylate)(34)-methyltransferase activity"/>
    <property type="evidence" value="ECO:0007669"/>
    <property type="project" value="UniProtKB-EC"/>
</dbReference>
<evidence type="ECO:0000256" key="3">
    <source>
        <dbReference type="ARBA" id="ARBA00022630"/>
    </source>
</evidence>
<dbReference type="InterPro" id="IPR036188">
    <property type="entry name" value="FAD/NAD-bd_sf"/>
</dbReference>
<feature type="region of interest" description="tRNA (mnm(5)s(2)U34)-methyltransferase" evidence="10">
    <location>
        <begin position="1"/>
        <end position="299"/>
    </location>
</feature>
<dbReference type="InterPro" id="IPR047785">
    <property type="entry name" value="tRNA_MNMC2"/>
</dbReference>
<dbReference type="EC" id="2.1.1.61" evidence="10"/>
<dbReference type="GO" id="GO:0032259">
    <property type="term" value="P:methylation"/>
    <property type="evidence" value="ECO:0007669"/>
    <property type="project" value="UniProtKB-KW"/>
</dbReference>
<keyword evidence="4 10" id="KW-0808">Transferase</keyword>
<dbReference type="EC" id="1.5.-.-" evidence="10"/>
<dbReference type="AlphaFoldDB" id="A0A1R4EE81"/>
<dbReference type="InterPro" id="IPR006076">
    <property type="entry name" value="FAD-dep_OxRdtase"/>
</dbReference>
<dbReference type="InterPro" id="IPR017610">
    <property type="entry name" value="tRNA_S-uridine_synth_MnmC_C"/>
</dbReference>
<keyword evidence="3 10" id="KW-0285">Flavoprotein</keyword>
<dbReference type="RefSeq" id="WP_077448179.1">
    <property type="nucleotide sequence ID" value="NZ_FUGD01000061.1"/>
</dbReference>
<dbReference type="GO" id="GO:0050660">
    <property type="term" value="F:flavin adenine dinucleotide binding"/>
    <property type="evidence" value="ECO:0007669"/>
    <property type="project" value="UniProtKB-UniRule"/>
</dbReference>
<dbReference type="Pfam" id="PF01266">
    <property type="entry name" value="DAO"/>
    <property type="match status" value="1"/>
</dbReference>
<feature type="compositionally biased region" description="Polar residues" evidence="11">
    <location>
        <begin position="320"/>
        <end position="335"/>
    </location>
</feature>
<dbReference type="InterPro" id="IPR029063">
    <property type="entry name" value="SAM-dependent_MTases_sf"/>
</dbReference>
<dbReference type="InterPro" id="IPR023032">
    <property type="entry name" value="tRNA_MAMT_biosynth_bifunc_MnmC"/>
</dbReference>
<keyword evidence="15" id="KW-1185">Reference proteome</keyword>
<evidence type="ECO:0000256" key="2">
    <source>
        <dbReference type="ARBA" id="ARBA00022603"/>
    </source>
</evidence>
<reference evidence="15" key="1">
    <citation type="submission" date="2017-02" db="EMBL/GenBank/DDBJ databases">
        <authorList>
            <person name="Mornico D."/>
        </authorList>
    </citation>
    <scope>NUCLEOTIDE SEQUENCE [LARGE SCALE GENOMIC DNA]</scope>
</reference>
<dbReference type="Gene3D" id="3.50.50.60">
    <property type="entry name" value="FAD/NAD(P)-binding domain"/>
    <property type="match status" value="1"/>
</dbReference>
<keyword evidence="6 10" id="KW-0819">tRNA processing</keyword>
<keyword evidence="7 10" id="KW-0274">FAD</keyword>
<protein>
    <recommendedName>
        <fullName evidence="10">tRNA 5-methylaminomethyl-2-thiouridine biosynthesis bifunctional protein MnmC</fullName>
        <shortName evidence="10">tRNA mnm(5)s(2)U biosynthesis bifunctional protein</shortName>
    </recommendedName>
    <domain>
        <recommendedName>
            <fullName evidence="10">tRNA (mnm(5)s(2)U34)-methyltransferase</fullName>
            <ecNumber evidence="10">2.1.1.61</ecNumber>
        </recommendedName>
    </domain>
    <domain>
        <recommendedName>
            <fullName evidence="10">FAD-dependent cmnm(5)s(2)U34 oxidoreductase</fullName>
            <ecNumber evidence="10">1.5.-.-</ecNumber>
        </recommendedName>
    </domain>
</protein>
<dbReference type="HAMAP" id="MF_01102">
    <property type="entry name" value="MnmC"/>
    <property type="match status" value="1"/>
</dbReference>
<name>A0A1R4EE81_9GAMM</name>
<feature type="domain" description="MnmC-like methyltransferase" evidence="13">
    <location>
        <begin position="174"/>
        <end position="298"/>
    </location>
</feature>
<comment type="catalytic activity">
    <reaction evidence="10">
        <text>5-aminomethyl-2-thiouridine(34) in tRNA + S-adenosyl-L-methionine = 5-methylaminomethyl-2-thiouridine(34) in tRNA + S-adenosyl-L-homocysteine + H(+)</text>
        <dbReference type="Rhea" id="RHEA:19569"/>
        <dbReference type="Rhea" id="RHEA-COMP:10195"/>
        <dbReference type="Rhea" id="RHEA-COMP:10197"/>
        <dbReference type="ChEBI" id="CHEBI:15378"/>
        <dbReference type="ChEBI" id="CHEBI:57856"/>
        <dbReference type="ChEBI" id="CHEBI:59789"/>
        <dbReference type="ChEBI" id="CHEBI:74454"/>
        <dbReference type="ChEBI" id="CHEBI:74455"/>
        <dbReference type="EC" id="2.1.1.61"/>
    </reaction>
</comment>
<dbReference type="EMBL" id="FUGD01000061">
    <property type="protein sequence ID" value="SJM36782.1"/>
    <property type="molecule type" value="Genomic_DNA"/>
</dbReference>
<feature type="region of interest" description="FAD-dependent cmnm(5)s(2)U34 oxidoreductase" evidence="10">
    <location>
        <begin position="344"/>
        <end position="760"/>
    </location>
</feature>
<evidence type="ECO:0000256" key="11">
    <source>
        <dbReference type="SAM" id="MobiDB-lite"/>
    </source>
</evidence>
<dbReference type="GO" id="GO:0002097">
    <property type="term" value="P:tRNA wobble base modification"/>
    <property type="evidence" value="ECO:0007669"/>
    <property type="project" value="UniProtKB-UniRule"/>
</dbReference>
<dbReference type="OrthoDB" id="9786494at2"/>
<evidence type="ECO:0000313" key="14">
    <source>
        <dbReference type="EMBL" id="SJM36782.1"/>
    </source>
</evidence>
<dbReference type="PANTHER" id="PTHR13847">
    <property type="entry name" value="SARCOSINE DEHYDROGENASE-RELATED"/>
    <property type="match status" value="1"/>
</dbReference>
<proteinExistence type="inferred from homology"/>
<evidence type="ECO:0000259" key="13">
    <source>
        <dbReference type="Pfam" id="PF05430"/>
    </source>
</evidence>
<gene>
    <name evidence="14" type="primary">mnmC_2</name>
    <name evidence="10" type="synonym">mnmC</name>
    <name evidence="14" type="ORF">A1019T_00749</name>
</gene>
<dbReference type="NCBIfam" id="NF033855">
    <property type="entry name" value="tRNA_MNMC2"/>
    <property type="match status" value="1"/>
</dbReference>
<comment type="similarity">
    <text evidence="10">In the N-terminal section; belongs to the methyltransferase superfamily. tRNA (mnm(5)s(2)U34)-methyltransferase family.</text>
</comment>
<comment type="subcellular location">
    <subcellularLocation>
        <location evidence="10">Cytoplasm</location>
    </subcellularLocation>
</comment>
<comment type="similarity">
    <text evidence="10">In the C-terminal section; belongs to the DAO family.</text>
</comment>
<comment type="function">
    <text evidence="10">Catalyzes the last two steps in the biosynthesis of 5-methylaminomethyl-2-thiouridine (mnm(5)s(2)U) at the wobble position (U34) in tRNA. Catalyzes the FAD-dependent demodification of cmnm(5)s(2)U34 to nm(5)s(2)U34, followed by the transfer of a methyl group from S-adenosyl-L-methionine to nm(5)s(2)U34, to form mnm(5)s(2)U34.</text>
</comment>
<evidence type="ECO:0000313" key="15">
    <source>
        <dbReference type="Proteomes" id="UP000188169"/>
    </source>
</evidence>
<dbReference type="Gene3D" id="3.30.9.10">
    <property type="entry name" value="D-Amino Acid Oxidase, subunit A, domain 2"/>
    <property type="match status" value="1"/>
</dbReference>
<evidence type="ECO:0000256" key="9">
    <source>
        <dbReference type="ARBA" id="ARBA00023268"/>
    </source>
</evidence>
<evidence type="ECO:0000256" key="7">
    <source>
        <dbReference type="ARBA" id="ARBA00022827"/>
    </source>
</evidence>